<dbReference type="PIRSF" id="PIRSF018571">
    <property type="entry name" value="SpoIIGA"/>
    <property type="match status" value="1"/>
</dbReference>
<dbReference type="MEROPS" id="A36.001"/>
<reference evidence="4" key="3">
    <citation type="submission" date="2021-08" db="EMBL/GenBank/DDBJ databases">
        <authorList>
            <person name="de Jong S."/>
            <person name="van den Broek M."/>
            <person name="Merkel A."/>
            <person name="de la Torre Cortes P."/>
            <person name="Kalamorz F."/>
            <person name="Cook G."/>
            <person name="van Loosdrecht M."/>
            <person name="McMillan D."/>
        </authorList>
    </citation>
    <scope>NUCLEOTIDE SEQUENCE</scope>
    <source>
        <strain evidence="4">TA2.A1</strain>
    </source>
</reference>
<proteinExistence type="predicted"/>
<name>F5L911_CALTT</name>
<protein>
    <submittedName>
        <fullName evidence="3">Sigma-E processing peptidase SpoIIGA</fullName>
    </submittedName>
</protein>
<dbReference type="GO" id="GO:0030436">
    <property type="term" value="P:asexual sporulation"/>
    <property type="evidence" value="ECO:0007669"/>
    <property type="project" value="InterPro"/>
</dbReference>
<dbReference type="EMBL" id="CP082237">
    <property type="protein sequence ID" value="QZT33102.1"/>
    <property type="molecule type" value="Genomic_DNA"/>
</dbReference>
<keyword evidence="2" id="KW-1133">Transmembrane helix</keyword>
<dbReference type="Proteomes" id="UP000010716">
    <property type="component" value="Unassembled WGS sequence"/>
</dbReference>
<feature type="transmembrane region" description="Helical" evidence="2">
    <location>
        <begin position="61"/>
        <end position="79"/>
    </location>
</feature>
<evidence type="ECO:0000256" key="1">
    <source>
        <dbReference type="PIRSR" id="PIRSR018571-1"/>
    </source>
</evidence>
<feature type="transmembrane region" description="Helical" evidence="2">
    <location>
        <begin position="36"/>
        <end position="55"/>
    </location>
</feature>
<dbReference type="RefSeq" id="WP_007505652.1">
    <property type="nucleotide sequence ID" value="NZ_AFCE01000154.1"/>
</dbReference>
<evidence type="ECO:0000313" key="6">
    <source>
        <dbReference type="Proteomes" id="UP000825179"/>
    </source>
</evidence>
<feature type="transmembrane region" description="Helical" evidence="2">
    <location>
        <begin position="6"/>
        <end position="24"/>
    </location>
</feature>
<keyword evidence="6" id="KW-1185">Reference proteome</keyword>
<gene>
    <name evidence="4" type="primary">spoIIGA</name>
    <name evidence="3" type="ORF">CathTA2_2316</name>
    <name evidence="4" type="ORF">HUR95_12400</name>
</gene>
<dbReference type="AlphaFoldDB" id="F5L911"/>
<keyword evidence="2" id="KW-0472">Membrane</keyword>
<dbReference type="InterPro" id="IPR005081">
    <property type="entry name" value="SpoIIGA"/>
</dbReference>
<dbReference type="Proteomes" id="UP000825179">
    <property type="component" value="Chromosome"/>
</dbReference>
<feature type="active site" evidence="1">
    <location>
        <position position="183"/>
    </location>
</feature>
<feature type="transmembrane region" description="Helical" evidence="2">
    <location>
        <begin position="91"/>
        <end position="110"/>
    </location>
</feature>
<dbReference type="eggNOG" id="ENOG50301AF">
    <property type="taxonomic scope" value="Bacteria"/>
</dbReference>
<dbReference type="GO" id="GO:0006508">
    <property type="term" value="P:proteolysis"/>
    <property type="evidence" value="ECO:0007669"/>
    <property type="project" value="InterPro"/>
</dbReference>
<dbReference type="GO" id="GO:0004190">
    <property type="term" value="F:aspartic-type endopeptidase activity"/>
    <property type="evidence" value="ECO:0007669"/>
    <property type="project" value="InterPro"/>
</dbReference>
<evidence type="ECO:0000313" key="4">
    <source>
        <dbReference type="EMBL" id="QZT33102.1"/>
    </source>
</evidence>
<evidence type="ECO:0000313" key="3">
    <source>
        <dbReference type="EMBL" id="EGL82185.1"/>
    </source>
</evidence>
<dbReference type="KEGG" id="cthu:HUR95_12400"/>
<feature type="transmembrane region" description="Helical" evidence="2">
    <location>
        <begin position="130"/>
        <end position="147"/>
    </location>
</feature>
<sequence length="316" mass="36137">MHLYLDLIWFLNFCIDYLLLWLTAVLRKLECKKWRLALASFLGSSYVLFLFVPPLQSYYTFWIKMLFSVVIVYVAFGFGSMQRFVKSFFTFYFVSFVSGGGLLAVHYILQSNHQLLKGMVATQSGGYGDLISWLFVAVGFPIMYWFSRSQWQSIERTKLKEQVLVQVQVKVGGQHVNCQGLVDTGNQLYEPFTKKPVMIMEAEVLKAVMPRKLLEAVQEGRAVYEWDKLEVPNLWLARLSLIPYRGVGQGMEMMLAFKPDEVTIITSLGCFQTKQVLIGINDQPLAADGLFQAIVHPDLIGSGQETRTQFREAIKC</sequence>
<evidence type="ECO:0000256" key="2">
    <source>
        <dbReference type="SAM" id="Phobius"/>
    </source>
</evidence>
<accession>F5L911</accession>
<dbReference type="Pfam" id="PF03419">
    <property type="entry name" value="Peptidase_U4"/>
    <property type="match status" value="1"/>
</dbReference>
<dbReference type="NCBIfam" id="TIGR02854">
    <property type="entry name" value="spore_II_GA"/>
    <property type="match status" value="1"/>
</dbReference>
<dbReference type="EMBL" id="AFCE01000154">
    <property type="protein sequence ID" value="EGL82185.1"/>
    <property type="molecule type" value="Genomic_DNA"/>
</dbReference>
<reference evidence="4 6" key="2">
    <citation type="journal article" date="2020" name="Extremophiles">
        <title>Genomic analysis of Caldalkalibacillus thermarum TA2.A1 reveals aerobic alkaliphilic metabolism and evolutionary hallmarks linking alkaliphilic bacteria and plant life.</title>
        <authorList>
            <person name="de Jong S.I."/>
            <person name="van den Broek M.A."/>
            <person name="Merkel A.Y."/>
            <person name="de la Torre Cortes P."/>
            <person name="Kalamorz F."/>
            <person name="Cook G.M."/>
            <person name="van Loosdrecht M.C.M."/>
            <person name="McMillan D.G.G."/>
        </authorList>
    </citation>
    <scope>NUCLEOTIDE SEQUENCE [LARGE SCALE GENOMIC DNA]</scope>
    <source>
        <strain evidence="4 6">TA2.A1</strain>
    </source>
</reference>
<reference evidence="3 5" key="1">
    <citation type="journal article" date="2011" name="J. Bacteriol.">
        <title>Draft genome sequence of the thermoalkaliphilic Caldalkalibacillus thermarum strain TA2.A1.</title>
        <authorList>
            <person name="Kalamorz F."/>
            <person name="Keis S."/>
            <person name="McMillan D.G."/>
            <person name="Olsson K."/>
            <person name="Stanton J.A."/>
            <person name="Stockwell P."/>
            <person name="Black M.A."/>
            <person name="Klingeman D.M."/>
            <person name="Land M.L."/>
            <person name="Han C.S."/>
            <person name="Martin S.L."/>
            <person name="Becher S.A."/>
            <person name="Peddie C.J."/>
            <person name="Morgan H.W."/>
            <person name="Matthies D."/>
            <person name="Preiss L."/>
            <person name="Meier T."/>
            <person name="Brown S.D."/>
            <person name="Cook G.M."/>
        </authorList>
    </citation>
    <scope>NUCLEOTIDE SEQUENCE [LARGE SCALE GENOMIC DNA]</scope>
    <source>
        <strain evidence="3 5">TA2.A1</strain>
    </source>
</reference>
<keyword evidence="2" id="KW-0812">Transmembrane</keyword>
<dbReference type="OrthoDB" id="2690199at2"/>
<evidence type="ECO:0000313" key="5">
    <source>
        <dbReference type="Proteomes" id="UP000010716"/>
    </source>
</evidence>
<organism evidence="3 5">
    <name type="scientific">Caldalkalibacillus thermarum (strain TA2.A1)</name>
    <dbReference type="NCBI Taxonomy" id="986075"/>
    <lineage>
        <taxon>Bacteria</taxon>
        <taxon>Bacillati</taxon>
        <taxon>Bacillota</taxon>
        <taxon>Bacilli</taxon>
        <taxon>Bacillales</taxon>
        <taxon>Bacillaceae</taxon>
        <taxon>Caldalkalibacillus</taxon>
    </lineage>
</organism>